<evidence type="ECO:0008006" key="3">
    <source>
        <dbReference type="Google" id="ProtNLM"/>
    </source>
</evidence>
<proteinExistence type="predicted"/>
<dbReference type="Pfam" id="PF08890">
    <property type="entry name" value="Phage_TAC_5"/>
    <property type="match status" value="1"/>
</dbReference>
<keyword evidence="2" id="KW-1185">Reference proteome</keyword>
<accession>A0ABV9QPE3</accession>
<protein>
    <recommendedName>
        <fullName evidence="3">XkdN-like protein</fullName>
    </recommendedName>
</protein>
<dbReference type="Gene3D" id="3.30.2220.30">
    <property type="match status" value="1"/>
</dbReference>
<evidence type="ECO:0000313" key="2">
    <source>
        <dbReference type="Proteomes" id="UP001595916"/>
    </source>
</evidence>
<dbReference type="RefSeq" id="WP_379789139.1">
    <property type="nucleotide sequence ID" value="NZ_JBHSHL010000052.1"/>
</dbReference>
<evidence type="ECO:0000313" key="1">
    <source>
        <dbReference type="EMBL" id="MFC4805561.1"/>
    </source>
</evidence>
<comment type="caution">
    <text evidence="1">The sequence shown here is derived from an EMBL/GenBank/DDBJ whole genome shotgun (WGS) entry which is preliminary data.</text>
</comment>
<reference evidence="2" key="1">
    <citation type="journal article" date="2019" name="Int. J. Syst. Evol. Microbiol.">
        <title>The Global Catalogue of Microorganisms (GCM) 10K type strain sequencing project: providing services to taxonomists for standard genome sequencing and annotation.</title>
        <authorList>
            <consortium name="The Broad Institute Genomics Platform"/>
            <consortium name="The Broad Institute Genome Sequencing Center for Infectious Disease"/>
            <person name="Wu L."/>
            <person name="Ma J."/>
        </authorList>
    </citation>
    <scope>NUCLEOTIDE SEQUENCE [LARGE SCALE GENOMIC DNA]</scope>
    <source>
        <strain evidence="2">CCUG 46385</strain>
    </source>
</reference>
<gene>
    <name evidence="1" type="ORF">ACFO4R_10815</name>
</gene>
<name>A0ABV9QPE3_9FIRM</name>
<dbReference type="EMBL" id="JBHSHL010000052">
    <property type="protein sequence ID" value="MFC4805561.1"/>
    <property type="molecule type" value="Genomic_DNA"/>
</dbReference>
<dbReference type="Proteomes" id="UP001595916">
    <property type="component" value="Unassembled WGS sequence"/>
</dbReference>
<sequence>MSLTAFFKENVKNPFEEVEFVVSERFQEGGKPIPWKLRAMSPDKGLAGTDKALVVSADGKSDFKISAYYKSVVIGSVVYPNLYDKELQDSYGVLSPEALLDAMLSSKEFNQLLKKCQEINGLDKSFEEKKEVVKNS</sequence>
<organism evidence="1 2">
    <name type="scientific">Filifactor villosus</name>
    <dbReference type="NCBI Taxonomy" id="29374"/>
    <lineage>
        <taxon>Bacteria</taxon>
        <taxon>Bacillati</taxon>
        <taxon>Bacillota</taxon>
        <taxon>Clostridia</taxon>
        <taxon>Peptostreptococcales</taxon>
        <taxon>Filifactoraceae</taxon>
        <taxon>Filifactor</taxon>
    </lineage>
</organism>
<dbReference type="InterPro" id="IPR014986">
    <property type="entry name" value="XkdN-like"/>
</dbReference>
<dbReference type="InterPro" id="IPR038559">
    <property type="entry name" value="XkdN-like_sf"/>
</dbReference>